<dbReference type="AlphaFoldDB" id="A0A0A9C950"/>
<evidence type="ECO:0000313" key="1">
    <source>
        <dbReference type="EMBL" id="JAD69935.1"/>
    </source>
</evidence>
<reference evidence="1" key="1">
    <citation type="submission" date="2014-09" db="EMBL/GenBank/DDBJ databases">
        <authorList>
            <person name="Magalhaes I.L.F."/>
            <person name="Oliveira U."/>
            <person name="Santos F.R."/>
            <person name="Vidigal T.H.D.A."/>
            <person name="Brescovit A.D."/>
            <person name="Santos A.J."/>
        </authorList>
    </citation>
    <scope>NUCLEOTIDE SEQUENCE</scope>
    <source>
        <tissue evidence="1">Shoot tissue taken approximately 20 cm above the soil surface</tissue>
    </source>
</reference>
<organism evidence="1">
    <name type="scientific">Arundo donax</name>
    <name type="common">Giant reed</name>
    <name type="synonym">Donax arundinaceus</name>
    <dbReference type="NCBI Taxonomy" id="35708"/>
    <lineage>
        <taxon>Eukaryota</taxon>
        <taxon>Viridiplantae</taxon>
        <taxon>Streptophyta</taxon>
        <taxon>Embryophyta</taxon>
        <taxon>Tracheophyta</taxon>
        <taxon>Spermatophyta</taxon>
        <taxon>Magnoliopsida</taxon>
        <taxon>Liliopsida</taxon>
        <taxon>Poales</taxon>
        <taxon>Poaceae</taxon>
        <taxon>PACMAD clade</taxon>
        <taxon>Arundinoideae</taxon>
        <taxon>Arundineae</taxon>
        <taxon>Arundo</taxon>
    </lineage>
</organism>
<accession>A0A0A9C950</accession>
<proteinExistence type="predicted"/>
<sequence>MVHRLQPRRQSLRPPRFHFLPSCGSSWQSSRPRRRSCRQC</sequence>
<name>A0A0A9C950_ARUDO</name>
<reference evidence="1" key="2">
    <citation type="journal article" date="2015" name="Data Brief">
        <title>Shoot transcriptome of the giant reed, Arundo donax.</title>
        <authorList>
            <person name="Barrero R.A."/>
            <person name="Guerrero F.D."/>
            <person name="Moolhuijzen P."/>
            <person name="Goolsby J.A."/>
            <person name="Tidwell J."/>
            <person name="Bellgard S.E."/>
            <person name="Bellgard M.I."/>
        </authorList>
    </citation>
    <scope>NUCLEOTIDE SEQUENCE</scope>
    <source>
        <tissue evidence="1">Shoot tissue taken approximately 20 cm above the soil surface</tissue>
    </source>
</reference>
<protein>
    <submittedName>
        <fullName evidence="1">Uncharacterized protein</fullName>
    </submittedName>
</protein>
<dbReference type="EMBL" id="GBRH01227960">
    <property type="protein sequence ID" value="JAD69935.1"/>
    <property type="molecule type" value="Transcribed_RNA"/>
</dbReference>